<keyword evidence="1" id="KW-0472">Membrane</keyword>
<sequence length="166" mass="19084">MEKNKLNNITSTGFKTPEQYFESFDDKLFERLAEKKTIASIETSGFTVPNDYFNTVEDNVFSKLNNEEKPVIRLKSKSKFYYVAGIAASFALLFSIVFNNKDVTFDAVDTLALESYLYQEDYTSDELAVLFTENDISVNDFIDVQISEETINQYIESIDSEDFILD</sequence>
<dbReference type="Proteomes" id="UP000607435">
    <property type="component" value="Unassembled WGS sequence"/>
</dbReference>
<accession>A0ABR6Y4I6</accession>
<evidence type="ECO:0000313" key="3">
    <source>
        <dbReference type="Proteomes" id="UP000607435"/>
    </source>
</evidence>
<keyword evidence="1" id="KW-1133">Transmembrane helix</keyword>
<evidence type="ECO:0000256" key="1">
    <source>
        <dbReference type="SAM" id="Phobius"/>
    </source>
</evidence>
<name>A0ABR6Y4I6_9FLAO</name>
<keyword evidence="1" id="KW-0812">Transmembrane</keyword>
<proteinExistence type="predicted"/>
<dbReference type="EMBL" id="JACOME010000003">
    <property type="protein sequence ID" value="MBC3847145.1"/>
    <property type="molecule type" value="Genomic_DNA"/>
</dbReference>
<feature type="transmembrane region" description="Helical" evidence="1">
    <location>
        <begin position="80"/>
        <end position="98"/>
    </location>
</feature>
<comment type="caution">
    <text evidence="2">The sequence shown here is derived from an EMBL/GenBank/DDBJ whole genome shotgun (WGS) entry which is preliminary data.</text>
</comment>
<organism evidence="2 3">
    <name type="scientific">Winogradskyella echinorum</name>
    <dbReference type="NCBI Taxonomy" id="538189"/>
    <lineage>
        <taxon>Bacteria</taxon>
        <taxon>Pseudomonadati</taxon>
        <taxon>Bacteroidota</taxon>
        <taxon>Flavobacteriia</taxon>
        <taxon>Flavobacteriales</taxon>
        <taxon>Flavobacteriaceae</taxon>
        <taxon>Winogradskyella</taxon>
    </lineage>
</organism>
<gene>
    <name evidence="2" type="ORF">H6H04_12185</name>
</gene>
<protein>
    <submittedName>
        <fullName evidence="2">Uncharacterized protein</fullName>
    </submittedName>
</protein>
<dbReference type="RefSeq" id="WP_186846265.1">
    <property type="nucleotide sequence ID" value="NZ_JACOME010000003.1"/>
</dbReference>
<reference evidence="2 3" key="1">
    <citation type="submission" date="2020-08" db="EMBL/GenBank/DDBJ databases">
        <title>Winogradskyella ouciana sp. nov., isolated from the hadal seawater of the Mariana Trench.</title>
        <authorList>
            <person name="He X."/>
        </authorList>
    </citation>
    <scope>NUCLEOTIDE SEQUENCE [LARGE SCALE GENOMIC DNA]</scope>
    <source>
        <strain evidence="2 3">KCTC 22026</strain>
    </source>
</reference>
<keyword evidence="3" id="KW-1185">Reference proteome</keyword>
<evidence type="ECO:0000313" key="2">
    <source>
        <dbReference type="EMBL" id="MBC3847145.1"/>
    </source>
</evidence>